<sequence>MNAFISNLNVVFISSCRQTALLKLSENYKKVCENVIYLL</sequence>
<proteinExistence type="predicted"/>
<comment type="caution">
    <text evidence="1">The sequence shown here is derived from an EMBL/GenBank/DDBJ whole genome shotgun (WGS) entry which is preliminary data.</text>
</comment>
<organism evidence="1 2">
    <name type="scientific">Streptococcus anginosus F0211</name>
    <dbReference type="NCBI Taxonomy" id="706437"/>
    <lineage>
        <taxon>Bacteria</taxon>
        <taxon>Bacillati</taxon>
        <taxon>Bacillota</taxon>
        <taxon>Bacilli</taxon>
        <taxon>Lactobacillales</taxon>
        <taxon>Streptococcaceae</taxon>
        <taxon>Streptococcus</taxon>
        <taxon>Streptococcus anginosus group</taxon>
    </lineage>
</organism>
<dbReference type="Proteomes" id="UP000002973">
    <property type="component" value="Unassembled WGS sequence"/>
</dbReference>
<name>E6J364_STRAP</name>
<gene>
    <name evidence="1" type="ORF">HMPREF0813_01758</name>
</gene>
<dbReference type="EMBL" id="AECT01000045">
    <property type="protein sequence ID" value="EFU21681.1"/>
    <property type="molecule type" value="Genomic_DNA"/>
</dbReference>
<protein>
    <submittedName>
        <fullName evidence="1">Uncharacterized protein</fullName>
    </submittedName>
</protein>
<dbReference type="AlphaFoldDB" id="E6J364"/>
<evidence type="ECO:0000313" key="2">
    <source>
        <dbReference type="Proteomes" id="UP000002973"/>
    </source>
</evidence>
<reference evidence="1 2" key="1">
    <citation type="submission" date="2010-11" db="EMBL/GenBank/DDBJ databases">
        <authorList>
            <person name="Weinstock G."/>
            <person name="Sodergren E."/>
            <person name="Clifton S."/>
            <person name="Fulton L."/>
            <person name="Fulton B."/>
            <person name="Courtney L."/>
            <person name="Fronick C."/>
            <person name="Harrison M."/>
            <person name="Strong C."/>
            <person name="Farmer C."/>
            <person name="Delahaunty K."/>
            <person name="Markovic C."/>
            <person name="Hall O."/>
            <person name="Minx P."/>
            <person name="Tomlinson C."/>
            <person name="Mitreva M."/>
            <person name="Hou S."/>
            <person name="Chen J."/>
            <person name="Wollam A."/>
            <person name="Pepin K.H."/>
            <person name="Johnson M."/>
            <person name="Bhonagiri V."/>
            <person name="Zhang X."/>
            <person name="Suruliraj S."/>
            <person name="Warren W."/>
            <person name="Chinwalla A."/>
            <person name="Mardis E.R."/>
            <person name="Wilson R.K."/>
        </authorList>
    </citation>
    <scope>NUCLEOTIDE SEQUENCE [LARGE SCALE GENOMIC DNA]</scope>
    <source>
        <strain evidence="1 2">F0211</strain>
    </source>
</reference>
<accession>E6J364</accession>
<evidence type="ECO:0000313" key="1">
    <source>
        <dbReference type="EMBL" id="EFU21681.1"/>
    </source>
</evidence>